<gene>
    <name evidence="1" type="ORF">MLD38_037711</name>
</gene>
<evidence type="ECO:0000313" key="2">
    <source>
        <dbReference type="Proteomes" id="UP001057402"/>
    </source>
</evidence>
<comment type="caution">
    <text evidence="1">The sequence shown here is derived from an EMBL/GenBank/DDBJ whole genome shotgun (WGS) entry which is preliminary data.</text>
</comment>
<keyword evidence="2" id="KW-1185">Reference proteome</keyword>
<accession>A0ACB9LNQ7</accession>
<sequence length="630" mass="71895">MWAVLNIRGFMILSLSMKLLLAIVSPLRKRTSNRLLILLIWSAYFLSDWATIFAFGLISNARLKNPTSPLQVDQDLLAFWSAFLLIHLGGPDSITAYALQDNTLWMRHLVGLVVQVLAFLNIFVKTLLDNKLRVPTILIAIAGTIKYGERTRALYLASVENLKKLVVKSRRLHLKSNITRPQGASTPSNIGASNNGQDTPRKRLEMAFYYFQIFKGLVVDMMPEHSQLLESRNCFLNNDARETFEILKMELKLFYEVFYTKVLAANSSWGVLIRSLAYYIVLVALIMFCLIKKEGIHGVDARITYSLLAGVIALDSASEMMLIMSNWTRVNFTYFVCQMIGHGLVLIFIVGIALMCIDNFSSCRCCYHIAIRQWSESTGVLSILGRAFEDSCERKRYKLRDCCRKINGKINDKMGVVILTKLQYQWNNSLDMELWDFVFSHLRGKALLDDTEKHPHLALLYREADGHADGKDTKRRKFSNVLSDYITYLLITQPKLMSPVAGIEEIRYHETIVEAKNICKGYCKRHPTETMKQFSKDILDKHIGMAKSDDRRLKGKFVLPEACALANILMQKGSMKWDVTSEALVEVLLYASGHCRADSHVRLRSEGRELITFVRLLMAHFGIIAHFSKE</sequence>
<evidence type="ECO:0000313" key="1">
    <source>
        <dbReference type="EMBL" id="KAI4312924.1"/>
    </source>
</evidence>
<name>A0ACB9LNQ7_9MYRT</name>
<dbReference type="Proteomes" id="UP001057402">
    <property type="component" value="Chromosome 11"/>
</dbReference>
<reference evidence="2" key="1">
    <citation type="journal article" date="2023" name="Front. Plant Sci.">
        <title>Chromosomal-level genome assembly of Melastoma candidum provides insights into trichome evolution.</title>
        <authorList>
            <person name="Zhong Y."/>
            <person name="Wu W."/>
            <person name="Sun C."/>
            <person name="Zou P."/>
            <person name="Liu Y."/>
            <person name="Dai S."/>
            <person name="Zhou R."/>
        </authorList>
    </citation>
    <scope>NUCLEOTIDE SEQUENCE [LARGE SCALE GENOMIC DNA]</scope>
</reference>
<dbReference type="EMBL" id="CM042890">
    <property type="protein sequence ID" value="KAI4312924.1"/>
    <property type="molecule type" value="Genomic_DNA"/>
</dbReference>
<organism evidence="1 2">
    <name type="scientific">Melastoma candidum</name>
    <dbReference type="NCBI Taxonomy" id="119954"/>
    <lineage>
        <taxon>Eukaryota</taxon>
        <taxon>Viridiplantae</taxon>
        <taxon>Streptophyta</taxon>
        <taxon>Embryophyta</taxon>
        <taxon>Tracheophyta</taxon>
        <taxon>Spermatophyta</taxon>
        <taxon>Magnoliopsida</taxon>
        <taxon>eudicotyledons</taxon>
        <taxon>Gunneridae</taxon>
        <taxon>Pentapetalae</taxon>
        <taxon>rosids</taxon>
        <taxon>malvids</taxon>
        <taxon>Myrtales</taxon>
        <taxon>Melastomataceae</taxon>
        <taxon>Melastomatoideae</taxon>
        <taxon>Melastomateae</taxon>
        <taxon>Melastoma</taxon>
    </lineage>
</organism>
<protein>
    <submittedName>
        <fullName evidence="1">Uncharacterized protein</fullName>
    </submittedName>
</protein>
<proteinExistence type="predicted"/>